<dbReference type="RefSeq" id="WP_188996641.1">
    <property type="nucleotide sequence ID" value="NZ_BMHP01000004.1"/>
</dbReference>
<dbReference type="EMBL" id="BMHP01000004">
    <property type="protein sequence ID" value="GGD87519.1"/>
    <property type="molecule type" value="Genomic_DNA"/>
</dbReference>
<organism evidence="14 15">
    <name type="scientific">Paenibacillus nasutitermitis</name>
    <dbReference type="NCBI Taxonomy" id="1652958"/>
    <lineage>
        <taxon>Bacteria</taxon>
        <taxon>Bacillati</taxon>
        <taxon>Bacillota</taxon>
        <taxon>Bacilli</taxon>
        <taxon>Bacillales</taxon>
        <taxon>Paenibacillaceae</taxon>
        <taxon>Paenibacillus</taxon>
    </lineage>
</organism>
<dbReference type="InterPro" id="IPR000620">
    <property type="entry name" value="EamA_dom"/>
</dbReference>
<keyword evidence="4" id="KW-0444">Lipid biosynthesis</keyword>
<evidence type="ECO:0000256" key="6">
    <source>
        <dbReference type="ARBA" id="ARBA00022556"/>
    </source>
</evidence>
<keyword evidence="11 12" id="KW-0472">Membrane</keyword>
<keyword evidence="5" id="KW-0997">Cell inner membrane</keyword>
<evidence type="ECO:0000256" key="3">
    <source>
        <dbReference type="ARBA" id="ARBA00022475"/>
    </source>
</evidence>
<evidence type="ECO:0000256" key="9">
    <source>
        <dbReference type="ARBA" id="ARBA00022989"/>
    </source>
</evidence>
<reference evidence="14" key="1">
    <citation type="journal article" date="2014" name="Int. J. Syst. Evol. Microbiol.">
        <title>Complete genome sequence of Corynebacterium casei LMG S-19264T (=DSM 44701T), isolated from a smear-ripened cheese.</title>
        <authorList>
            <consortium name="US DOE Joint Genome Institute (JGI-PGF)"/>
            <person name="Walter F."/>
            <person name="Albersmeier A."/>
            <person name="Kalinowski J."/>
            <person name="Ruckert C."/>
        </authorList>
    </citation>
    <scope>NUCLEOTIDE SEQUENCE</scope>
    <source>
        <strain evidence="14">CGMCC 1.15178</strain>
    </source>
</reference>
<feature type="transmembrane region" description="Helical" evidence="12">
    <location>
        <begin position="44"/>
        <end position="62"/>
    </location>
</feature>
<dbReference type="Proteomes" id="UP000612456">
    <property type="component" value="Unassembled WGS sequence"/>
</dbReference>
<keyword evidence="3" id="KW-1003">Cell membrane</keyword>
<evidence type="ECO:0000256" key="8">
    <source>
        <dbReference type="ARBA" id="ARBA00022985"/>
    </source>
</evidence>
<evidence type="ECO:0000256" key="4">
    <source>
        <dbReference type="ARBA" id="ARBA00022516"/>
    </source>
</evidence>
<sequence length="114" mass="12664">MNYLLLLINILFLACGQVFFKLGLEQMGGVNISNAWKALFVPQVIIGLVMYVIATLLWFIILSRMPLSLAYPIQSFAYVLGILAALFIFNEEVSLAKWMGMGIIMIGVVFIAAD</sequence>
<evidence type="ECO:0000313" key="15">
    <source>
        <dbReference type="Proteomes" id="UP000612456"/>
    </source>
</evidence>
<name>A0A916ZCY6_9BACL</name>
<protein>
    <submittedName>
        <fullName evidence="14">4-amino-4-deoxy-L-arabinose-phosphoundecaprenol flippase subunit ArnE</fullName>
    </submittedName>
</protein>
<proteinExistence type="inferred from homology"/>
<comment type="caution">
    <text evidence="14">The sequence shown here is derived from an EMBL/GenBank/DDBJ whole genome shotgun (WGS) entry which is preliminary data.</text>
</comment>
<evidence type="ECO:0000256" key="1">
    <source>
        <dbReference type="ARBA" id="ARBA00004651"/>
    </source>
</evidence>
<keyword evidence="7 12" id="KW-0812">Transmembrane</keyword>
<keyword evidence="6" id="KW-0441">Lipid A biosynthesis</keyword>
<evidence type="ECO:0000259" key="13">
    <source>
        <dbReference type="Pfam" id="PF00892"/>
    </source>
</evidence>
<comment type="subcellular location">
    <subcellularLocation>
        <location evidence="1">Cell membrane</location>
        <topology evidence="1">Multi-pass membrane protein</topology>
    </subcellularLocation>
</comment>
<dbReference type="InterPro" id="IPR000390">
    <property type="entry name" value="Small_drug/metabolite_transptr"/>
</dbReference>
<dbReference type="Gene3D" id="1.10.3730.20">
    <property type="match status" value="1"/>
</dbReference>
<accession>A0A916ZCY6</accession>
<dbReference type="GO" id="GO:0005886">
    <property type="term" value="C:plasma membrane"/>
    <property type="evidence" value="ECO:0007669"/>
    <property type="project" value="UniProtKB-SubCell"/>
</dbReference>
<evidence type="ECO:0000256" key="11">
    <source>
        <dbReference type="ARBA" id="ARBA00023136"/>
    </source>
</evidence>
<dbReference type="GO" id="GO:0022857">
    <property type="term" value="F:transmembrane transporter activity"/>
    <property type="evidence" value="ECO:0007669"/>
    <property type="project" value="InterPro"/>
</dbReference>
<dbReference type="GO" id="GO:0009103">
    <property type="term" value="P:lipopolysaccharide biosynthetic process"/>
    <property type="evidence" value="ECO:0007669"/>
    <property type="project" value="UniProtKB-KW"/>
</dbReference>
<evidence type="ECO:0000256" key="5">
    <source>
        <dbReference type="ARBA" id="ARBA00022519"/>
    </source>
</evidence>
<comment type="similarity">
    <text evidence="2">Belongs to the EamA transporter family.</text>
</comment>
<reference evidence="14" key="2">
    <citation type="submission" date="2020-09" db="EMBL/GenBank/DDBJ databases">
        <authorList>
            <person name="Sun Q."/>
            <person name="Zhou Y."/>
        </authorList>
    </citation>
    <scope>NUCLEOTIDE SEQUENCE</scope>
    <source>
        <strain evidence="14">CGMCC 1.15178</strain>
    </source>
</reference>
<keyword evidence="15" id="KW-1185">Reference proteome</keyword>
<keyword evidence="9 12" id="KW-1133">Transmembrane helix</keyword>
<evidence type="ECO:0000256" key="10">
    <source>
        <dbReference type="ARBA" id="ARBA00023098"/>
    </source>
</evidence>
<keyword evidence="8" id="KW-0448">Lipopolysaccharide biosynthesis</keyword>
<dbReference type="PANTHER" id="PTHR30561">
    <property type="entry name" value="SMR FAMILY PROTON-DEPENDENT DRUG EFFLUX TRANSPORTER SUGE"/>
    <property type="match status" value="1"/>
</dbReference>
<dbReference type="SUPFAM" id="SSF103481">
    <property type="entry name" value="Multidrug resistance efflux transporter EmrE"/>
    <property type="match status" value="1"/>
</dbReference>
<dbReference type="PANTHER" id="PTHR30561:SF9">
    <property type="entry name" value="4-AMINO-4-DEOXY-L-ARABINOSE-PHOSPHOUNDECAPRENOL FLIPPASE SUBUNIT ARNF-RELATED"/>
    <property type="match status" value="1"/>
</dbReference>
<dbReference type="InterPro" id="IPR037185">
    <property type="entry name" value="EmrE-like"/>
</dbReference>
<evidence type="ECO:0000256" key="7">
    <source>
        <dbReference type="ARBA" id="ARBA00022692"/>
    </source>
</evidence>
<evidence type="ECO:0000256" key="2">
    <source>
        <dbReference type="ARBA" id="ARBA00007362"/>
    </source>
</evidence>
<feature type="domain" description="EamA" evidence="13">
    <location>
        <begin position="33"/>
        <end position="112"/>
    </location>
</feature>
<feature type="transmembrane region" description="Helical" evidence="12">
    <location>
        <begin position="69"/>
        <end position="89"/>
    </location>
</feature>
<dbReference type="AlphaFoldDB" id="A0A916ZCY6"/>
<evidence type="ECO:0000313" key="14">
    <source>
        <dbReference type="EMBL" id="GGD87519.1"/>
    </source>
</evidence>
<keyword evidence="10" id="KW-0443">Lipid metabolism</keyword>
<feature type="transmembrane region" description="Helical" evidence="12">
    <location>
        <begin position="95"/>
        <end position="113"/>
    </location>
</feature>
<evidence type="ECO:0000256" key="12">
    <source>
        <dbReference type="SAM" id="Phobius"/>
    </source>
</evidence>
<dbReference type="Pfam" id="PF00892">
    <property type="entry name" value="EamA"/>
    <property type="match status" value="1"/>
</dbReference>
<gene>
    <name evidence="14" type="primary">arnE</name>
    <name evidence="14" type="ORF">GCM10010911_52450</name>
</gene>